<dbReference type="Proteomes" id="UP000886501">
    <property type="component" value="Unassembled WGS sequence"/>
</dbReference>
<sequence length="295" mass="33324">MYHRLIDNDPSTIVCIFPRNYSTRSSVICPQVIDGRWRIARWSRNRGYNLAGDSFSNASLSNQPPTSRSWTTFRLRIPSYCATFACLCISELGSLFMNIDPSIHEHLEWSSAFQHTLLSLFLTRVSVTWSAFVTLVGHFPNLRDLYISERSLQVDDRPVPPLPRMLRGRLVVISGTVMEFPIDRFVGLKMEYEELVMRGRSVLPWIHSQSLSLSRTLPAGDGHHVPTGAGADPHLIYHLHKPSKVDFLPTSAELLGKSLLDAFRRYDLWACRSTPGVRIQAYPGIRVSGRLCGVG</sequence>
<proteinExistence type="predicted"/>
<gene>
    <name evidence="1" type="ORF">BDM02DRAFT_1774778</name>
</gene>
<name>A0ACB6YZT1_THEGA</name>
<evidence type="ECO:0000313" key="2">
    <source>
        <dbReference type="Proteomes" id="UP000886501"/>
    </source>
</evidence>
<dbReference type="EMBL" id="MU118307">
    <property type="protein sequence ID" value="KAF9642980.1"/>
    <property type="molecule type" value="Genomic_DNA"/>
</dbReference>
<organism evidence="1 2">
    <name type="scientific">Thelephora ganbajun</name>
    <name type="common">Ganba fungus</name>
    <dbReference type="NCBI Taxonomy" id="370292"/>
    <lineage>
        <taxon>Eukaryota</taxon>
        <taxon>Fungi</taxon>
        <taxon>Dikarya</taxon>
        <taxon>Basidiomycota</taxon>
        <taxon>Agaricomycotina</taxon>
        <taxon>Agaricomycetes</taxon>
        <taxon>Thelephorales</taxon>
        <taxon>Thelephoraceae</taxon>
        <taxon>Thelephora</taxon>
    </lineage>
</organism>
<reference evidence="1" key="2">
    <citation type="journal article" date="2020" name="Nat. Commun.">
        <title>Large-scale genome sequencing of mycorrhizal fungi provides insights into the early evolution of symbiotic traits.</title>
        <authorList>
            <person name="Miyauchi S."/>
            <person name="Kiss E."/>
            <person name="Kuo A."/>
            <person name="Drula E."/>
            <person name="Kohler A."/>
            <person name="Sanchez-Garcia M."/>
            <person name="Morin E."/>
            <person name="Andreopoulos B."/>
            <person name="Barry K.W."/>
            <person name="Bonito G."/>
            <person name="Buee M."/>
            <person name="Carver A."/>
            <person name="Chen C."/>
            <person name="Cichocki N."/>
            <person name="Clum A."/>
            <person name="Culley D."/>
            <person name="Crous P.W."/>
            <person name="Fauchery L."/>
            <person name="Girlanda M."/>
            <person name="Hayes R.D."/>
            <person name="Keri Z."/>
            <person name="LaButti K."/>
            <person name="Lipzen A."/>
            <person name="Lombard V."/>
            <person name="Magnuson J."/>
            <person name="Maillard F."/>
            <person name="Murat C."/>
            <person name="Nolan M."/>
            <person name="Ohm R.A."/>
            <person name="Pangilinan J."/>
            <person name="Pereira M.F."/>
            <person name="Perotto S."/>
            <person name="Peter M."/>
            <person name="Pfister S."/>
            <person name="Riley R."/>
            <person name="Sitrit Y."/>
            <person name="Stielow J.B."/>
            <person name="Szollosi G."/>
            <person name="Zifcakova L."/>
            <person name="Stursova M."/>
            <person name="Spatafora J.W."/>
            <person name="Tedersoo L."/>
            <person name="Vaario L.M."/>
            <person name="Yamada A."/>
            <person name="Yan M."/>
            <person name="Wang P."/>
            <person name="Xu J."/>
            <person name="Bruns T."/>
            <person name="Baldrian P."/>
            <person name="Vilgalys R."/>
            <person name="Dunand C."/>
            <person name="Henrissat B."/>
            <person name="Grigoriev I.V."/>
            <person name="Hibbett D."/>
            <person name="Nagy L.G."/>
            <person name="Martin F.M."/>
        </authorList>
    </citation>
    <scope>NUCLEOTIDE SEQUENCE</scope>
    <source>
        <strain evidence="1">P2</strain>
    </source>
</reference>
<keyword evidence="2" id="KW-1185">Reference proteome</keyword>
<evidence type="ECO:0000313" key="1">
    <source>
        <dbReference type="EMBL" id="KAF9642980.1"/>
    </source>
</evidence>
<comment type="caution">
    <text evidence="1">The sequence shown here is derived from an EMBL/GenBank/DDBJ whole genome shotgun (WGS) entry which is preliminary data.</text>
</comment>
<protein>
    <submittedName>
        <fullName evidence="1">Uncharacterized protein</fullName>
    </submittedName>
</protein>
<reference evidence="1" key="1">
    <citation type="submission" date="2019-10" db="EMBL/GenBank/DDBJ databases">
        <authorList>
            <consortium name="DOE Joint Genome Institute"/>
            <person name="Kuo A."/>
            <person name="Miyauchi S."/>
            <person name="Kiss E."/>
            <person name="Drula E."/>
            <person name="Kohler A."/>
            <person name="Sanchez-Garcia M."/>
            <person name="Andreopoulos B."/>
            <person name="Barry K.W."/>
            <person name="Bonito G."/>
            <person name="Buee M."/>
            <person name="Carver A."/>
            <person name="Chen C."/>
            <person name="Cichocki N."/>
            <person name="Clum A."/>
            <person name="Culley D."/>
            <person name="Crous P.W."/>
            <person name="Fauchery L."/>
            <person name="Girlanda M."/>
            <person name="Hayes R."/>
            <person name="Keri Z."/>
            <person name="Labutti K."/>
            <person name="Lipzen A."/>
            <person name="Lombard V."/>
            <person name="Magnuson J."/>
            <person name="Maillard F."/>
            <person name="Morin E."/>
            <person name="Murat C."/>
            <person name="Nolan M."/>
            <person name="Ohm R."/>
            <person name="Pangilinan J."/>
            <person name="Pereira M."/>
            <person name="Perotto S."/>
            <person name="Peter M."/>
            <person name="Riley R."/>
            <person name="Sitrit Y."/>
            <person name="Stielow B."/>
            <person name="Szollosi G."/>
            <person name="Zifcakova L."/>
            <person name="Stursova M."/>
            <person name="Spatafora J.W."/>
            <person name="Tedersoo L."/>
            <person name="Vaario L.-M."/>
            <person name="Yamada A."/>
            <person name="Yan M."/>
            <person name="Wang P."/>
            <person name="Xu J."/>
            <person name="Bruns T."/>
            <person name="Baldrian P."/>
            <person name="Vilgalys R."/>
            <person name="Henrissat B."/>
            <person name="Grigoriev I.V."/>
            <person name="Hibbett D."/>
            <person name="Nagy L.G."/>
            <person name="Martin F.M."/>
        </authorList>
    </citation>
    <scope>NUCLEOTIDE SEQUENCE</scope>
    <source>
        <strain evidence="1">P2</strain>
    </source>
</reference>
<accession>A0ACB6YZT1</accession>